<protein>
    <submittedName>
        <fullName evidence="3">Lantibiotic dehydratase</fullName>
    </submittedName>
</protein>
<dbReference type="OrthoDB" id="1273722at2"/>
<organism evidence="3 4">
    <name type="scientific">Lactobacillus helsingborgensis</name>
    <dbReference type="NCBI Taxonomy" id="1218494"/>
    <lineage>
        <taxon>Bacteria</taxon>
        <taxon>Bacillati</taxon>
        <taxon>Bacillota</taxon>
        <taxon>Bacilli</taxon>
        <taxon>Lactobacillales</taxon>
        <taxon>Lactobacillaceae</taxon>
        <taxon>Lactobacillus</taxon>
    </lineage>
</organism>
<proteinExistence type="predicted"/>
<dbReference type="InterPro" id="IPR023809">
    <property type="entry name" value="Thiopep_bacteriocin_synth_dom"/>
</dbReference>
<evidence type="ECO:0000313" key="3">
    <source>
        <dbReference type="EMBL" id="UZX29164.1"/>
    </source>
</evidence>
<name>A0A0F4M2N5_9LACO</name>
<reference evidence="3" key="1">
    <citation type="submission" date="2021-09" db="EMBL/GenBank/DDBJ databases">
        <title>Lactobacillus species from Apis mellifera, Switzerland.</title>
        <authorList>
            <person name="Pfister J."/>
            <person name="Brown A."/>
            <person name="Neumann P."/>
            <person name="Collaud A."/>
            <person name="Retschnig G."/>
            <person name="Perreten V."/>
        </authorList>
    </citation>
    <scope>NUCLEOTIDE SEQUENCE</scope>
    <source>
        <strain evidence="3">IBH002</strain>
    </source>
</reference>
<dbReference type="AlphaFoldDB" id="A0A0F4M2N5"/>
<dbReference type="Pfam" id="PF14028">
    <property type="entry name" value="Lant_dehydr_C"/>
    <property type="match status" value="1"/>
</dbReference>
<dbReference type="PANTHER" id="PTHR16148">
    <property type="entry name" value="NF-KAPPA-B-REPRESSING FACTOR-RELATED"/>
    <property type="match status" value="1"/>
</dbReference>
<dbReference type="NCBIfam" id="TIGR03891">
    <property type="entry name" value="thiopep_ocin"/>
    <property type="match status" value="1"/>
</dbReference>
<dbReference type="RefSeq" id="WP_038523497.1">
    <property type="nucleotide sequence ID" value="NZ_CP029544.1"/>
</dbReference>
<evidence type="ECO:0000313" key="4">
    <source>
        <dbReference type="Proteomes" id="UP001164557"/>
    </source>
</evidence>
<evidence type="ECO:0000259" key="1">
    <source>
        <dbReference type="Pfam" id="PF04738"/>
    </source>
</evidence>
<dbReference type="EMBL" id="CP084389">
    <property type="protein sequence ID" value="UZX29164.1"/>
    <property type="molecule type" value="Genomic_DNA"/>
</dbReference>
<keyword evidence="4" id="KW-1185">Reference proteome</keyword>
<sequence length="980" mass="115220">MYIKKNNGFIVRAANFSKSKRALVLLNEFSEAKEYEYKALLKKVSMLPDIKEAIMVASTSLFKAISNVDSLNDKKLKSTFFSTYEYLKRAVNRATPFGIFSSVYKNADYIQKANKENFIRHVRLSPEWLLAVYSDVIDQIYLFPKQKISLSASAIIKGNYLINYIIGENPVFKDHEEIRYQKNAIIQAIIRIFDTDDHPSVIQIISTLLSSVKNININSAIKILKQLMIERLLIGELYPLRGFALSEFERYIQNIEKLGNRFSIIDDLKQVLSLGEEYEKKGGSERYINLFCIMSDLHDTKEKIIVDSEGINRENITNNISDSNIKDIKNLANFLYHNAQTIPGYDSMILNGFKERLAERYDYDHFVSLLQVFSEMGSPYYDVKYSQKYLNYQKRLSAWIATNIALNTKNNEIHLENFTDINLSTSKSYPEYTDPSFDLNFYYYKYQKQDLFILGQNPSSLLANDFNGRFSYFLYPNIKNIKEKSYFSSIQYIPKNNKVANIYYNKLRYTNNIIINGYNNKDISVSKIYISVNKNNKIEFVDDKGQFLAFDQQNMANPSFENDIVRFIITATCPNLEVEEFITQLRSFSGLYRKRMVYNSIVVAPACWKIPKAIVKDSVNKVRSTLKELNVPNLINLVHLDRILPLDLRSDTDVLLLIKYHKDKNNIEENLYLEERLDKYANSFFEVTIPFHSDNMNNNLTNKKSCHANHEDESKRYPSNWFYVKLYLPKGEGNNFITSEVFNFINSNKIRYWFFIRYTDPKFHIRFRFKYSDKRIINQALEWIESLRSKAIIDDYQIVPYYRELERYGGAEIYDNMEKLFMLDSICIVEILKTVKLKKLNNLQKDTIVLWQLKEVLKSVLINPDIKLKVLRTKSLKDKELKKKFKALENFIAQIDYHEISEISGITKQMIQQINNILTKRILDSNVSNTTVEDWLDSIIHMHFNRLNGAARFEDEMRAQEFRLLRQYYWLQENDNEGNK</sequence>
<dbReference type="PANTHER" id="PTHR16148:SF14">
    <property type="entry name" value="MYND-TYPE DOMAIN-CONTAINING PROTEIN"/>
    <property type="match status" value="1"/>
</dbReference>
<dbReference type="KEGG" id="lhs:DLD54_06225"/>
<dbReference type="Pfam" id="PF04738">
    <property type="entry name" value="Lant_dehydr_N"/>
    <property type="match status" value="1"/>
</dbReference>
<accession>A0A0F4M2N5</accession>
<gene>
    <name evidence="3" type="ORF">LDX53_06175</name>
</gene>
<feature type="domain" description="Lantibiotic dehydratase N-terminal" evidence="1">
    <location>
        <begin position="48"/>
        <end position="657"/>
    </location>
</feature>
<evidence type="ECO:0000259" key="2">
    <source>
        <dbReference type="Pfam" id="PF14028"/>
    </source>
</evidence>
<feature type="domain" description="Thiopeptide-type bacteriocin biosynthesis" evidence="2">
    <location>
        <begin position="721"/>
        <end position="957"/>
    </location>
</feature>
<dbReference type="Proteomes" id="UP001164557">
    <property type="component" value="Chromosome"/>
</dbReference>
<dbReference type="InterPro" id="IPR006827">
    <property type="entry name" value="Lant_deHydtase_N"/>
</dbReference>